<organism evidence="2 3">
    <name type="scientific">Rhodococcus erythropolis</name>
    <name type="common">Arthrobacter picolinophilus</name>
    <dbReference type="NCBI Taxonomy" id="1833"/>
    <lineage>
        <taxon>Bacteria</taxon>
        <taxon>Bacillati</taxon>
        <taxon>Actinomycetota</taxon>
        <taxon>Actinomycetes</taxon>
        <taxon>Mycobacteriales</taxon>
        <taxon>Nocardiaceae</taxon>
        <taxon>Rhodococcus</taxon>
        <taxon>Rhodococcus erythropolis group</taxon>
    </lineage>
</organism>
<name>A0A5N5E1D5_RHOER</name>
<evidence type="ECO:0000313" key="3">
    <source>
        <dbReference type="Proteomes" id="UP000325576"/>
    </source>
</evidence>
<proteinExistence type="predicted"/>
<protein>
    <recommendedName>
        <fullName evidence="4">Terminase small subunit</fullName>
    </recommendedName>
</protein>
<sequence length="159" mass="17064">MPGQDAETADVAAVTPLPEMPKGLLKRGRGLWDSKAEVLAGHPIGLIALAEACRAADRCERLDAQLRGREKEWLSIDLDPIIRDHLDGDGVTIVDVTAKVVMNAPLREARQQQTVLKQLLAQVDTFERAAVDAGAGRASSQPATPGVPSIMDKIRARNA</sequence>
<dbReference type="EMBL" id="MRBO01000482">
    <property type="protein sequence ID" value="KAB2583997.1"/>
    <property type="molecule type" value="Genomic_DNA"/>
</dbReference>
<dbReference type="Proteomes" id="UP000325576">
    <property type="component" value="Unassembled WGS sequence"/>
</dbReference>
<gene>
    <name evidence="2" type="ORF">BS297_17780</name>
</gene>
<evidence type="ECO:0008006" key="4">
    <source>
        <dbReference type="Google" id="ProtNLM"/>
    </source>
</evidence>
<reference evidence="2 3" key="1">
    <citation type="journal article" date="2017" name="Poromechanics V (2013)">
        <title>Genomic Characterization of the Arsenic-Tolerant Actinobacterium, &lt;i&gt;Rhodococcus erythropolis&lt;/i&gt; S43.</title>
        <authorList>
            <person name="Retamal-Morales G."/>
            <person name="Mehnert M."/>
            <person name="Schwabe R."/>
            <person name="Tischler D."/>
            <person name="Schloemann M."/>
            <person name="Levican G.J."/>
        </authorList>
    </citation>
    <scope>NUCLEOTIDE SEQUENCE [LARGE SCALE GENOMIC DNA]</scope>
    <source>
        <strain evidence="2 3">S43</strain>
    </source>
</reference>
<evidence type="ECO:0000313" key="2">
    <source>
        <dbReference type="EMBL" id="KAB2583997.1"/>
    </source>
</evidence>
<comment type="caution">
    <text evidence="2">The sequence shown here is derived from an EMBL/GenBank/DDBJ whole genome shotgun (WGS) entry which is preliminary data.</text>
</comment>
<dbReference type="AlphaFoldDB" id="A0A5N5E1D5"/>
<accession>A0A5N5E1D5</accession>
<feature type="region of interest" description="Disordered" evidence="1">
    <location>
        <begin position="134"/>
        <end position="159"/>
    </location>
</feature>
<evidence type="ECO:0000256" key="1">
    <source>
        <dbReference type="SAM" id="MobiDB-lite"/>
    </source>
</evidence>